<accession>D7FNX0</accession>
<dbReference type="AlphaFoldDB" id="D7FNX0"/>
<proteinExistence type="predicted"/>
<dbReference type="EMBL" id="FN649760">
    <property type="protein sequence ID" value="CBJ34268.1"/>
    <property type="molecule type" value="Genomic_DNA"/>
</dbReference>
<name>D7FNX0_ECTSI</name>
<organism evidence="2 3">
    <name type="scientific">Ectocarpus siliculosus</name>
    <name type="common">Brown alga</name>
    <name type="synonym">Conferva siliculosa</name>
    <dbReference type="NCBI Taxonomy" id="2880"/>
    <lineage>
        <taxon>Eukaryota</taxon>
        <taxon>Sar</taxon>
        <taxon>Stramenopiles</taxon>
        <taxon>Ochrophyta</taxon>
        <taxon>PX clade</taxon>
        <taxon>Phaeophyceae</taxon>
        <taxon>Ectocarpales</taxon>
        <taxon>Ectocarpaceae</taxon>
        <taxon>Ectocarpus</taxon>
    </lineage>
</organism>
<dbReference type="InParanoid" id="D7FNX0"/>
<feature type="region of interest" description="Disordered" evidence="1">
    <location>
        <begin position="24"/>
        <end position="72"/>
    </location>
</feature>
<keyword evidence="3" id="KW-1185">Reference proteome</keyword>
<evidence type="ECO:0000256" key="1">
    <source>
        <dbReference type="SAM" id="MobiDB-lite"/>
    </source>
</evidence>
<dbReference type="Proteomes" id="UP000002630">
    <property type="component" value="Unassembled WGS sequence"/>
</dbReference>
<reference evidence="2 3" key="1">
    <citation type="journal article" date="2010" name="Nature">
        <title>The Ectocarpus genome and the independent evolution of multicellularity in brown algae.</title>
        <authorList>
            <person name="Cock J.M."/>
            <person name="Sterck L."/>
            <person name="Rouze P."/>
            <person name="Scornet D."/>
            <person name="Allen A.E."/>
            <person name="Amoutzias G."/>
            <person name="Anthouard V."/>
            <person name="Artiguenave F."/>
            <person name="Aury J.M."/>
            <person name="Badger J.H."/>
            <person name="Beszteri B."/>
            <person name="Billiau K."/>
            <person name="Bonnet E."/>
            <person name="Bothwell J.H."/>
            <person name="Bowler C."/>
            <person name="Boyen C."/>
            <person name="Brownlee C."/>
            <person name="Carrano C.J."/>
            <person name="Charrier B."/>
            <person name="Cho G.Y."/>
            <person name="Coelho S.M."/>
            <person name="Collen J."/>
            <person name="Corre E."/>
            <person name="Da Silva C."/>
            <person name="Delage L."/>
            <person name="Delaroque N."/>
            <person name="Dittami S.M."/>
            <person name="Doulbeau S."/>
            <person name="Elias M."/>
            <person name="Farnham G."/>
            <person name="Gachon C.M."/>
            <person name="Gschloessl B."/>
            <person name="Heesch S."/>
            <person name="Jabbari K."/>
            <person name="Jubin C."/>
            <person name="Kawai H."/>
            <person name="Kimura K."/>
            <person name="Kloareg B."/>
            <person name="Kupper F.C."/>
            <person name="Lang D."/>
            <person name="Le Bail A."/>
            <person name="Leblanc C."/>
            <person name="Lerouge P."/>
            <person name="Lohr M."/>
            <person name="Lopez P.J."/>
            <person name="Martens C."/>
            <person name="Maumus F."/>
            <person name="Michel G."/>
            <person name="Miranda-Saavedra D."/>
            <person name="Morales J."/>
            <person name="Moreau H."/>
            <person name="Motomura T."/>
            <person name="Nagasato C."/>
            <person name="Napoli C.A."/>
            <person name="Nelson D.R."/>
            <person name="Nyvall-Collen P."/>
            <person name="Peters A.F."/>
            <person name="Pommier C."/>
            <person name="Potin P."/>
            <person name="Poulain J."/>
            <person name="Quesneville H."/>
            <person name="Read B."/>
            <person name="Rensing S.A."/>
            <person name="Ritter A."/>
            <person name="Rousvoal S."/>
            <person name="Samanta M."/>
            <person name="Samson G."/>
            <person name="Schroeder D.C."/>
            <person name="Segurens B."/>
            <person name="Strittmatter M."/>
            <person name="Tonon T."/>
            <person name="Tregear J.W."/>
            <person name="Valentin K."/>
            <person name="von Dassow P."/>
            <person name="Yamagishi T."/>
            <person name="Van de Peer Y."/>
            <person name="Wincker P."/>
        </authorList>
    </citation>
    <scope>NUCLEOTIDE SEQUENCE [LARGE SCALE GENOMIC DNA]</scope>
    <source>
        <strain evidence="3">Ec32 / CCAP1310/4</strain>
    </source>
</reference>
<protein>
    <submittedName>
        <fullName evidence="2">Uncharacterized protein</fullName>
    </submittedName>
</protein>
<sequence>MVFISDEHPYGGVVVIDPDLVRSGGSSNGGGSARSSIPRSSVDDEARSGGRRSWTASPPTAEMSTQTTQGEEGVAHVLVQAGDGKLLSEAELREEYTQRELRQRSNMMWTTNLYRADTMPTKNQPYAYVCSCPGTFRCS</sequence>
<evidence type="ECO:0000313" key="2">
    <source>
        <dbReference type="EMBL" id="CBJ34268.1"/>
    </source>
</evidence>
<evidence type="ECO:0000313" key="3">
    <source>
        <dbReference type="Proteomes" id="UP000002630"/>
    </source>
</evidence>
<feature type="compositionally biased region" description="Polar residues" evidence="1">
    <location>
        <begin position="54"/>
        <end position="70"/>
    </location>
</feature>
<gene>
    <name evidence="2" type="ORF">Esi_1828_0001</name>
</gene>